<name>A0ABU2M9Z8_9ACTN</name>
<keyword evidence="2" id="KW-1185">Reference proteome</keyword>
<gene>
    <name evidence="1" type="ORF">RM479_11730</name>
</gene>
<comment type="caution">
    <text evidence="1">The sequence shown here is derived from an EMBL/GenBank/DDBJ whole genome shotgun (WGS) entry which is preliminary data.</text>
</comment>
<proteinExistence type="predicted"/>
<reference evidence="2" key="1">
    <citation type="submission" date="2023-07" db="EMBL/GenBank/DDBJ databases">
        <title>30 novel species of actinomycetes from the DSMZ collection.</title>
        <authorList>
            <person name="Nouioui I."/>
        </authorList>
    </citation>
    <scope>NUCLEOTIDE SEQUENCE [LARGE SCALE GENOMIC DNA]</scope>
    <source>
        <strain evidence="2">DSM 44743</strain>
    </source>
</reference>
<accession>A0ABU2M9Z8</accession>
<dbReference type="RefSeq" id="WP_311511741.1">
    <property type="nucleotide sequence ID" value="NZ_JAVREP010000006.1"/>
</dbReference>
<organism evidence="1 2">
    <name type="scientific">Nocardiopsis lambiniae</name>
    <dbReference type="NCBI Taxonomy" id="3075539"/>
    <lineage>
        <taxon>Bacteria</taxon>
        <taxon>Bacillati</taxon>
        <taxon>Actinomycetota</taxon>
        <taxon>Actinomycetes</taxon>
        <taxon>Streptosporangiales</taxon>
        <taxon>Nocardiopsidaceae</taxon>
        <taxon>Nocardiopsis</taxon>
    </lineage>
</organism>
<dbReference type="Proteomes" id="UP001183390">
    <property type="component" value="Unassembled WGS sequence"/>
</dbReference>
<evidence type="ECO:0000313" key="2">
    <source>
        <dbReference type="Proteomes" id="UP001183390"/>
    </source>
</evidence>
<protein>
    <recommendedName>
        <fullName evidence="3">HEAT repeat domain-containing protein</fullName>
    </recommendedName>
</protein>
<evidence type="ECO:0000313" key="1">
    <source>
        <dbReference type="EMBL" id="MDT0329081.1"/>
    </source>
</evidence>
<evidence type="ECO:0008006" key="3">
    <source>
        <dbReference type="Google" id="ProtNLM"/>
    </source>
</evidence>
<sequence>MWRWNPGDPRATSGVPIDSLLTSASLGTDPMLRAAAEAIAEGDLADALPLLAETRDDPEARVATVEVLGRAAADRVDELGDLMDTADRADVLLWLGNALLTGALRAHGGTAEHKAAEAGLDDARRLLKAAAELRPDDAAPWTALQTVAMGAGADRETKDLLWTEIHRRAPHLFAAHMGRVRILSPARGGSEEEMFAFAGAAADTAPEGDPLPAVLALAHAEFLRAEYKRLTAEGTMAFIAGRTLGRLHGEAVTELFDLARGWAERATPHPRDVQAHHLFGWAFHRAGLADAARWHLTAVGNLYCDVPWAFFGDPRRQVARAMEELGVRPGGTG</sequence>
<dbReference type="EMBL" id="JAVREP010000006">
    <property type="protein sequence ID" value="MDT0329081.1"/>
    <property type="molecule type" value="Genomic_DNA"/>
</dbReference>